<name>A0A0A2USC0_9BACI</name>
<gene>
    <name evidence="1" type="ORF">N780_10265</name>
</gene>
<reference evidence="1 2" key="1">
    <citation type="submission" date="2013-08" db="EMBL/GenBank/DDBJ databases">
        <title>Genome of Pontibacillus chungwhensis.</title>
        <authorList>
            <person name="Wang Q."/>
            <person name="Wang G."/>
        </authorList>
    </citation>
    <scope>NUCLEOTIDE SEQUENCE [LARGE SCALE GENOMIC DNA]</scope>
    <source>
        <strain evidence="1 2">BH030062</strain>
    </source>
</reference>
<evidence type="ECO:0000313" key="1">
    <source>
        <dbReference type="EMBL" id="KGP89668.1"/>
    </source>
</evidence>
<evidence type="ECO:0000313" key="2">
    <source>
        <dbReference type="Proteomes" id="UP000030153"/>
    </source>
</evidence>
<protein>
    <submittedName>
        <fullName evidence="1">Uncharacterized protein</fullName>
    </submittedName>
</protein>
<keyword evidence="2" id="KW-1185">Reference proteome</keyword>
<dbReference type="EMBL" id="AVBG01000026">
    <property type="protein sequence ID" value="KGP89668.1"/>
    <property type="molecule type" value="Genomic_DNA"/>
</dbReference>
<accession>A0A0A2USC0</accession>
<organism evidence="1 2">
    <name type="scientific">Pontibacillus chungwhensis BH030062</name>
    <dbReference type="NCBI Taxonomy" id="1385513"/>
    <lineage>
        <taxon>Bacteria</taxon>
        <taxon>Bacillati</taxon>
        <taxon>Bacillota</taxon>
        <taxon>Bacilli</taxon>
        <taxon>Bacillales</taxon>
        <taxon>Bacillaceae</taxon>
        <taxon>Pontibacillus</taxon>
    </lineage>
</organism>
<sequence length="92" mass="11176">MINDRGRISYEVSMILLEETSEGNVKVDYYKKESNYFHRPLTTVYENFSFRELREKTRSKLYDMSYSITWIEIPEYNGNTLQRRFLKDNTPD</sequence>
<dbReference type="Proteomes" id="UP000030153">
    <property type="component" value="Unassembled WGS sequence"/>
</dbReference>
<dbReference type="AlphaFoldDB" id="A0A0A2USC0"/>
<dbReference type="RefSeq" id="WP_036787882.1">
    <property type="nucleotide sequence ID" value="NZ_AVBG01000026.1"/>
</dbReference>
<comment type="caution">
    <text evidence="1">The sequence shown here is derived from an EMBL/GenBank/DDBJ whole genome shotgun (WGS) entry which is preliminary data.</text>
</comment>
<proteinExistence type="predicted"/>